<feature type="binding site" evidence="5">
    <location>
        <position position="112"/>
    </location>
    <ligand>
        <name>substrate</name>
    </ligand>
</feature>
<dbReference type="Proteomes" id="UP000031938">
    <property type="component" value="Unassembled WGS sequence"/>
</dbReference>
<dbReference type="GO" id="GO:0016616">
    <property type="term" value="F:oxidoreductase activity, acting on the CH-OH group of donors, NAD or NADP as acceptor"/>
    <property type="evidence" value="ECO:0007669"/>
    <property type="project" value="UniProtKB-ARBA"/>
</dbReference>
<evidence type="ECO:0000256" key="6">
    <source>
        <dbReference type="PIRSR" id="PIRSR000097-3"/>
    </source>
</evidence>
<evidence type="ECO:0000256" key="1">
    <source>
        <dbReference type="ARBA" id="ARBA00007905"/>
    </source>
</evidence>
<protein>
    <submittedName>
        <fullName evidence="8">Glyoxal reductase</fullName>
    </submittedName>
</protein>
<organism evidence="8 9">
    <name type="scientific">Jeotgalibacillus soli</name>
    <dbReference type="NCBI Taxonomy" id="889306"/>
    <lineage>
        <taxon>Bacteria</taxon>
        <taxon>Bacillati</taxon>
        <taxon>Bacillota</taxon>
        <taxon>Bacilli</taxon>
        <taxon>Bacillales</taxon>
        <taxon>Caryophanaceae</taxon>
        <taxon>Jeotgalibacillus</taxon>
    </lineage>
</organism>
<dbReference type="SUPFAM" id="SSF51430">
    <property type="entry name" value="NAD(P)-linked oxidoreductase"/>
    <property type="match status" value="1"/>
</dbReference>
<comment type="similarity">
    <text evidence="1">Belongs to the aldo/keto reductase family.</text>
</comment>
<dbReference type="PATRIC" id="fig|889306.3.peg.1894"/>
<evidence type="ECO:0000256" key="3">
    <source>
        <dbReference type="ARBA" id="ARBA00023002"/>
    </source>
</evidence>
<dbReference type="InterPro" id="IPR018170">
    <property type="entry name" value="Aldo/ket_reductase_CS"/>
</dbReference>
<evidence type="ECO:0000256" key="4">
    <source>
        <dbReference type="PIRSR" id="PIRSR000097-1"/>
    </source>
</evidence>
<comment type="caution">
    <text evidence="8">The sequence shown here is derived from an EMBL/GenBank/DDBJ whole genome shotgun (WGS) entry which is preliminary data.</text>
</comment>
<dbReference type="InterPro" id="IPR020471">
    <property type="entry name" value="AKR"/>
</dbReference>
<dbReference type="InterPro" id="IPR023210">
    <property type="entry name" value="NADP_OxRdtase_dom"/>
</dbReference>
<dbReference type="Gene3D" id="3.20.20.100">
    <property type="entry name" value="NADP-dependent oxidoreductase domain"/>
    <property type="match status" value="1"/>
</dbReference>
<keyword evidence="9" id="KW-1185">Reference proteome</keyword>
<dbReference type="InterPro" id="IPR036812">
    <property type="entry name" value="NAD(P)_OxRdtase_dom_sf"/>
</dbReference>
<dbReference type="AlphaFoldDB" id="A0A0C2VQN4"/>
<dbReference type="PIRSF" id="PIRSF000097">
    <property type="entry name" value="AKR"/>
    <property type="match status" value="1"/>
</dbReference>
<dbReference type="EMBL" id="JXRP01000016">
    <property type="protein sequence ID" value="KIL46761.1"/>
    <property type="molecule type" value="Genomic_DNA"/>
</dbReference>
<evidence type="ECO:0000313" key="9">
    <source>
        <dbReference type="Proteomes" id="UP000031938"/>
    </source>
</evidence>
<evidence type="ECO:0000256" key="2">
    <source>
        <dbReference type="ARBA" id="ARBA00022857"/>
    </source>
</evidence>
<accession>A0A0C2VQN4</accession>
<dbReference type="PRINTS" id="PR00069">
    <property type="entry name" value="ALDKETRDTASE"/>
</dbReference>
<dbReference type="PANTHER" id="PTHR43827:SF3">
    <property type="entry name" value="NADP-DEPENDENT OXIDOREDUCTASE DOMAIN-CONTAINING PROTEIN"/>
    <property type="match status" value="1"/>
</dbReference>
<keyword evidence="3" id="KW-0560">Oxidoreductase</keyword>
<dbReference type="PROSITE" id="PS00063">
    <property type="entry name" value="ALDOKETO_REDUCTASE_3"/>
    <property type="match status" value="1"/>
</dbReference>
<feature type="site" description="Lowers pKa of active site Tyr" evidence="6">
    <location>
        <position position="79"/>
    </location>
</feature>
<dbReference type="PANTHER" id="PTHR43827">
    <property type="entry name" value="2,5-DIKETO-D-GLUCONIC ACID REDUCTASE"/>
    <property type="match status" value="1"/>
</dbReference>
<feature type="domain" description="NADP-dependent oxidoreductase" evidence="7">
    <location>
        <begin position="21"/>
        <end position="262"/>
    </location>
</feature>
<keyword evidence="2" id="KW-0521">NADP</keyword>
<evidence type="ECO:0000313" key="8">
    <source>
        <dbReference type="EMBL" id="KIL46761.1"/>
    </source>
</evidence>
<dbReference type="FunFam" id="3.20.20.100:FF:000015">
    <property type="entry name" value="Oxidoreductase, aldo/keto reductase family"/>
    <property type="match status" value="1"/>
</dbReference>
<sequence>MISNLQGRIPLHNGVEMPQIGLGVYKMSNSQETINAITAALANGYRAIDTASFYQNEVETGIAVKESGISREELFITTKVWNTDQGYDTTLKSFDGSLQKLGMDYVDLYLIHWPVKEKYKETWKAMERLYAEGLVKAIGVSNFHIPHLKDLLNDANEKPVINQIELHPRLTQEHIRSFCDENGITVESWSPLARGSLLSEPTINHIAKKHNKSAAQVILRWHLQHDLVIIPKSVSEKRIIENADLFDFSLSLEDMRLIDQLNMNERVGTNPDTFES</sequence>
<name>A0A0C2VQN4_9BACL</name>
<reference evidence="8 9" key="1">
    <citation type="submission" date="2015-01" db="EMBL/GenBank/DDBJ databases">
        <title>Genome sequencing of Jeotgalibacillus soli.</title>
        <authorList>
            <person name="Goh K.M."/>
            <person name="Chan K.-G."/>
            <person name="Yaakop A.S."/>
            <person name="Ee R."/>
            <person name="Gan H.M."/>
            <person name="Chan C.S."/>
        </authorList>
    </citation>
    <scope>NUCLEOTIDE SEQUENCE [LARGE SCALE GENOMIC DNA]</scope>
    <source>
        <strain evidence="8 9">P9</strain>
    </source>
</reference>
<dbReference type="Pfam" id="PF00248">
    <property type="entry name" value="Aldo_ket_red"/>
    <property type="match status" value="1"/>
</dbReference>
<dbReference type="PROSITE" id="PS00062">
    <property type="entry name" value="ALDOKETO_REDUCTASE_2"/>
    <property type="match status" value="1"/>
</dbReference>
<dbReference type="STRING" id="889306.KP78_18790"/>
<feature type="active site" description="Proton donor" evidence="4">
    <location>
        <position position="54"/>
    </location>
</feature>
<gene>
    <name evidence="8" type="ORF">KP78_18790</name>
</gene>
<evidence type="ECO:0000256" key="5">
    <source>
        <dbReference type="PIRSR" id="PIRSR000097-2"/>
    </source>
</evidence>
<proteinExistence type="inferred from homology"/>
<evidence type="ECO:0000259" key="7">
    <source>
        <dbReference type="Pfam" id="PF00248"/>
    </source>
</evidence>